<dbReference type="SMART" id="SM01126">
    <property type="entry name" value="DDE_Tnp_IS1595"/>
    <property type="match status" value="1"/>
</dbReference>
<evidence type="ECO:0000313" key="4">
    <source>
        <dbReference type="EMBL" id="CAF4271523.1"/>
    </source>
</evidence>
<feature type="compositionally biased region" description="Low complexity" evidence="1">
    <location>
        <begin position="111"/>
        <end position="137"/>
    </location>
</feature>
<feature type="region of interest" description="Disordered" evidence="1">
    <location>
        <begin position="111"/>
        <end position="152"/>
    </location>
</feature>
<dbReference type="NCBIfam" id="NF033547">
    <property type="entry name" value="transpos_IS1595"/>
    <property type="match status" value="1"/>
</dbReference>
<organism evidence="3 5">
    <name type="scientific">Didymodactylos carnosus</name>
    <dbReference type="NCBI Taxonomy" id="1234261"/>
    <lineage>
        <taxon>Eukaryota</taxon>
        <taxon>Metazoa</taxon>
        <taxon>Spiralia</taxon>
        <taxon>Gnathifera</taxon>
        <taxon>Rotifera</taxon>
        <taxon>Eurotatoria</taxon>
        <taxon>Bdelloidea</taxon>
        <taxon>Philodinida</taxon>
        <taxon>Philodinidae</taxon>
        <taxon>Didymodactylos</taxon>
    </lineage>
</organism>
<dbReference type="AlphaFoldDB" id="A0A8S2FJ64"/>
<sequence>MRCTNRQCRNQLSVRKNTFFAFTDALGRPNSKLDIQTILELIWLWYLGTSSSTIATLVHVTETTVVDWTNFLREVCQEKLNDAPQMGGIGEVVQIDESLFRGKRKYNRGRQLLGNRRNATTASNNNGLVQYPSSTSSDDSDSSTVQTNNNRNYGARVDGPWIFGIAQPTAEGYEARFFHVQRRDAATLLPIIWKNVYRGTTIWSDEWKAYCRLQTTYGYDHQTVNHSQNFIDPHTGCHTQLIESLWGHAKTKILRTMRGTTLLDSHLAEFWYRSVHKSMFPSILNDIRHYRTK</sequence>
<evidence type="ECO:0000313" key="5">
    <source>
        <dbReference type="Proteomes" id="UP000677228"/>
    </source>
</evidence>
<dbReference type="PANTHER" id="PTHR47163:SF3">
    <property type="entry name" value="PROTEIN CBG18017"/>
    <property type="match status" value="1"/>
</dbReference>
<reference evidence="3" key="1">
    <citation type="submission" date="2021-02" db="EMBL/GenBank/DDBJ databases">
        <authorList>
            <person name="Nowell W R."/>
        </authorList>
    </citation>
    <scope>NUCLEOTIDE SEQUENCE</scope>
</reference>
<dbReference type="Pfam" id="PF12762">
    <property type="entry name" value="DDE_Tnp_IS1595"/>
    <property type="match status" value="1"/>
</dbReference>
<protein>
    <recommendedName>
        <fullName evidence="2">ISXO2-like transposase domain-containing protein</fullName>
    </recommendedName>
</protein>
<feature type="domain" description="ISXO2-like transposase" evidence="2">
    <location>
        <begin position="85"/>
        <end position="275"/>
    </location>
</feature>
<gene>
    <name evidence="3" type="ORF">OVA965_LOCUS36068</name>
    <name evidence="4" type="ORF">TMI583_LOCUS37059</name>
</gene>
<comment type="caution">
    <text evidence="3">The sequence shown here is derived from an EMBL/GenBank/DDBJ whole genome shotgun (WGS) entry which is preliminary data.</text>
</comment>
<dbReference type="EMBL" id="CAJOBA010054090">
    <property type="protein sequence ID" value="CAF4271523.1"/>
    <property type="molecule type" value="Genomic_DNA"/>
</dbReference>
<dbReference type="InterPro" id="IPR024445">
    <property type="entry name" value="Tnp_ISXO2-like"/>
</dbReference>
<dbReference type="InterPro" id="IPR053164">
    <property type="entry name" value="IS1016-like_transposase"/>
</dbReference>
<evidence type="ECO:0000313" key="3">
    <source>
        <dbReference type="EMBL" id="CAF1481055.1"/>
    </source>
</evidence>
<dbReference type="Proteomes" id="UP000682733">
    <property type="component" value="Unassembled WGS sequence"/>
</dbReference>
<dbReference type="Proteomes" id="UP000677228">
    <property type="component" value="Unassembled WGS sequence"/>
</dbReference>
<name>A0A8S2FJ64_9BILA</name>
<evidence type="ECO:0000256" key="1">
    <source>
        <dbReference type="SAM" id="MobiDB-lite"/>
    </source>
</evidence>
<dbReference type="PANTHER" id="PTHR47163">
    <property type="entry name" value="DDE_TNP_IS1595 DOMAIN-CONTAINING PROTEIN"/>
    <property type="match status" value="1"/>
</dbReference>
<accession>A0A8S2FJ64</accession>
<evidence type="ECO:0000259" key="2">
    <source>
        <dbReference type="SMART" id="SM01126"/>
    </source>
</evidence>
<proteinExistence type="predicted"/>
<dbReference type="EMBL" id="CAJNOK010032169">
    <property type="protein sequence ID" value="CAF1481055.1"/>
    <property type="molecule type" value="Genomic_DNA"/>
</dbReference>